<dbReference type="EMBL" id="KQ090449">
    <property type="protein sequence ID" value="KMS95610.1"/>
    <property type="molecule type" value="Genomic_DNA"/>
</dbReference>
<dbReference type="InterPro" id="IPR006016">
    <property type="entry name" value="UspA"/>
</dbReference>
<dbReference type="Gramene" id="KMS95610">
    <property type="protein sequence ID" value="KMS95610"/>
    <property type="gene ID" value="BVRB_006580"/>
</dbReference>
<dbReference type="KEGG" id="bvg:104884181"/>
<proteinExistence type="predicted"/>
<dbReference type="InterPro" id="IPR014729">
    <property type="entry name" value="Rossmann-like_a/b/a_fold"/>
</dbReference>
<protein>
    <recommendedName>
        <fullName evidence="1">UspA domain-containing protein</fullName>
    </recommendedName>
</protein>
<dbReference type="Pfam" id="PF00582">
    <property type="entry name" value="Usp"/>
    <property type="match status" value="1"/>
</dbReference>
<dbReference type="PANTHER" id="PTHR47867:SF1">
    <property type="entry name" value="ADENINE NUCLEOTIDE ALPHA HYDROLASES-LIKE SUPERFAMILY PROTEIN"/>
    <property type="match status" value="1"/>
</dbReference>
<feature type="domain" description="UspA" evidence="1">
    <location>
        <begin position="16"/>
        <end position="184"/>
    </location>
</feature>
<sequence length="239" mass="25377">MVAMEDTAGTKTTGGRRVMVVADATRESAGALQYALAHAILEKDEMILIHVISPCPRKGAFGLNSLSSFFRKQQLEHTHVTSNTPTEGGSGSIIGNGGIFGGGVVGIFGGNGVMDGNGGGKDADFLKVMKRACQKAHPDMKVRVEKVEQGCMDKANTVLSHTKKLAIDLLIIGQRRNLSNILLGARRTGGPLLGGSKVVDTAEFLIENSLCTCVGVQKKNQNGGYLLNTKTHKNFWLLA</sequence>
<dbReference type="AlphaFoldDB" id="A0A0J8DXM7"/>
<dbReference type="OrthoDB" id="786029at2759"/>
<dbReference type="OMA" id="MKHACEA"/>
<dbReference type="Gene3D" id="3.40.50.620">
    <property type="entry name" value="HUPs"/>
    <property type="match status" value="1"/>
</dbReference>
<dbReference type="eggNOG" id="ENOG502RY22">
    <property type="taxonomic scope" value="Eukaryota"/>
</dbReference>
<dbReference type="PANTHER" id="PTHR47867">
    <property type="entry name" value="ADENINE NUCLEOTIDE ALPHA HYDROLASES-LIKE SUPERFAMILY PROTEIN"/>
    <property type="match status" value="1"/>
</dbReference>
<evidence type="ECO:0000313" key="3">
    <source>
        <dbReference type="Proteomes" id="UP000035740"/>
    </source>
</evidence>
<evidence type="ECO:0000259" key="1">
    <source>
        <dbReference type="Pfam" id="PF00582"/>
    </source>
</evidence>
<keyword evidence="3" id="KW-1185">Reference proteome</keyword>
<name>A0A0J8DXM7_BETVV</name>
<accession>A0A0J8DXM7</accession>
<reference evidence="2 3" key="1">
    <citation type="journal article" date="2014" name="Nature">
        <title>The genome of the recently domesticated crop plant sugar beet (Beta vulgaris).</title>
        <authorList>
            <person name="Dohm J.C."/>
            <person name="Minoche A.E."/>
            <person name="Holtgrawe D."/>
            <person name="Capella-Gutierrez S."/>
            <person name="Zakrzewski F."/>
            <person name="Tafer H."/>
            <person name="Rupp O."/>
            <person name="Sorensen T.R."/>
            <person name="Stracke R."/>
            <person name="Reinhardt R."/>
            <person name="Goesmann A."/>
            <person name="Kraft T."/>
            <person name="Schulz B."/>
            <person name="Stadler P.F."/>
            <person name="Schmidt T."/>
            <person name="Gabaldon T."/>
            <person name="Lehrach H."/>
            <person name="Weisshaar B."/>
            <person name="Himmelbauer H."/>
        </authorList>
    </citation>
    <scope>NUCLEOTIDE SEQUENCE [LARGE SCALE GENOMIC DNA]</scope>
    <source>
        <tissue evidence="2">Taproot</tissue>
    </source>
</reference>
<gene>
    <name evidence="2" type="ORF">BVRB_006580</name>
</gene>
<evidence type="ECO:0000313" key="2">
    <source>
        <dbReference type="EMBL" id="KMS95610.1"/>
    </source>
</evidence>
<dbReference type="Proteomes" id="UP000035740">
    <property type="component" value="Unassembled WGS sequence"/>
</dbReference>
<dbReference type="SUPFAM" id="SSF52402">
    <property type="entry name" value="Adenine nucleotide alpha hydrolases-like"/>
    <property type="match status" value="1"/>
</dbReference>
<organism evidence="2 3">
    <name type="scientific">Beta vulgaris subsp. vulgaris</name>
    <name type="common">Beet</name>
    <dbReference type="NCBI Taxonomy" id="3555"/>
    <lineage>
        <taxon>Eukaryota</taxon>
        <taxon>Viridiplantae</taxon>
        <taxon>Streptophyta</taxon>
        <taxon>Embryophyta</taxon>
        <taxon>Tracheophyta</taxon>
        <taxon>Spermatophyta</taxon>
        <taxon>Magnoliopsida</taxon>
        <taxon>eudicotyledons</taxon>
        <taxon>Gunneridae</taxon>
        <taxon>Pentapetalae</taxon>
        <taxon>Caryophyllales</taxon>
        <taxon>Chenopodiaceae</taxon>
        <taxon>Betoideae</taxon>
        <taxon>Beta</taxon>
    </lineage>
</organism>